<evidence type="ECO:0000313" key="6">
    <source>
        <dbReference type="Proteomes" id="UP001207918"/>
    </source>
</evidence>
<dbReference type="Proteomes" id="UP001207918">
    <property type="component" value="Unassembled WGS sequence"/>
</dbReference>
<gene>
    <name evidence="5" type="ORF">J6I44_14980</name>
</gene>
<dbReference type="RefSeq" id="WP_265766953.1">
    <property type="nucleotide sequence ID" value="NZ_JAGGJA010000010.1"/>
</dbReference>
<accession>A0ABT3PQM7</accession>
<name>A0ABT3PQM7_9BACT</name>
<comment type="caution">
    <text evidence="5">The sequence shown here is derived from an EMBL/GenBank/DDBJ whole genome shotgun (WGS) entry which is preliminary data.</text>
</comment>
<reference evidence="5 6" key="1">
    <citation type="submission" date="2021-03" db="EMBL/GenBank/DDBJ databases">
        <title>Aliifodinibius sp. nov., a new bacterium isolated from saline soil.</title>
        <authorList>
            <person name="Galisteo C."/>
            <person name="De La Haba R."/>
            <person name="Sanchez-Porro C."/>
            <person name="Ventosa A."/>
        </authorList>
    </citation>
    <scope>NUCLEOTIDE SEQUENCE [LARGE SCALE GENOMIC DNA]</scope>
    <source>
        <strain evidence="5 6">1BSP15-2V2</strain>
    </source>
</reference>
<evidence type="ECO:0000313" key="5">
    <source>
        <dbReference type="EMBL" id="MCW9708167.1"/>
    </source>
</evidence>
<dbReference type="SMART" id="SM00382">
    <property type="entry name" value="AAA"/>
    <property type="match status" value="1"/>
</dbReference>
<comment type="similarity">
    <text evidence="1">Belongs to the AAA ATPase family.</text>
</comment>
<keyword evidence="2" id="KW-0547">Nucleotide-binding</keyword>
<protein>
    <submittedName>
        <fullName evidence="5">ATP-binding protein</fullName>
    </submittedName>
</protein>
<dbReference type="GO" id="GO:0005524">
    <property type="term" value="F:ATP binding"/>
    <property type="evidence" value="ECO:0007669"/>
    <property type="project" value="UniProtKB-KW"/>
</dbReference>
<feature type="domain" description="AAA+ ATPase" evidence="4">
    <location>
        <begin position="235"/>
        <end position="367"/>
    </location>
</feature>
<dbReference type="CDD" id="cd19481">
    <property type="entry name" value="RecA-like_protease"/>
    <property type="match status" value="1"/>
</dbReference>
<dbReference type="Pfam" id="PF00004">
    <property type="entry name" value="AAA"/>
    <property type="match status" value="1"/>
</dbReference>
<evidence type="ECO:0000259" key="4">
    <source>
        <dbReference type="SMART" id="SM00382"/>
    </source>
</evidence>
<keyword evidence="3 5" id="KW-0067">ATP-binding</keyword>
<evidence type="ECO:0000256" key="2">
    <source>
        <dbReference type="ARBA" id="ARBA00022741"/>
    </source>
</evidence>
<dbReference type="InterPro" id="IPR003593">
    <property type="entry name" value="AAA+_ATPase"/>
</dbReference>
<sequence length="447" mass="51383">MSNAEHLEKELQWFSQVLDVRFKIYFDKECAVDNIFALQPPRLNGQVSNYSRFLDDFELNKAERLTLLLSLIPHVRPEILDIFFTQNAHYNRGFTEFGGLKGKKYSGFLPTGETAMFLLSGGDLKKRFQYHYLFDQDHLFAQKNILSLDQSTEEEPLFSGTLQLDSDYVDHFTTGKTTKPTFSTNFPAKRIQTALTWDDLVLPPATMEQIEEVTAWLKHGQTLMDEWGLKKRILPGFRVLFHGPSGTGKTLTASLLGKISEQELYRVDLSLTVSKYIGETEKNLARVFDRASDKQWILFFDEADALFGKRTEISSAHDRYANQEVSYLLQRMEDYPGMVILATNLKSNIDEAFTRRFQSVIYFPVPGKEERLELWKNAFPEQITFHDSVNLEKLADEYELTGASIMNVVRYCSLMALNNGESQTSGITQDAIRQGIKKEYQKEGRTL</sequence>
<dbReference type="Gene3D" id="3.40.50.300">
    <property type="entry name" value="P-loop containing nucleotide triphosphate hydrolases"/>
    <property type="match status" value="1"/>
</dbReference>
<evidence type="ECO:0000256" key="3">
    <source>
        <dbReference type="ARBA" id="ARBA00022840"/>
    </source>
</evidence>
<dbReference type="SUPFAM" id="SSF52540">
    <property type="entry name" value="P-loop containing nucleoside triphosphate hydrolases"/>
    <property type="match status" value="1"/>
</dbReference>
<keyword evidence="6" id="KW-1185">Reference proteome</keyword>
<dbReference type="EMBL" id="JAGGJA010000010">
    <property type="protein sequence ID" value="MCW9708167.1"/>
    <property type="molecule type" value="Genomic_DNA"/>
</dbReference>
<dbReference type="InterPro" id="IPR027417">
    <property type="entry name" value="P-loop_NTPase"/>
</dbReference>
<dbReference type="PANTHER" id="PTHR23073">
    <property type="entry name" value="26S PROTEASOME REGULATORY SUBUNIT"/>
    <property type="match status" value="1"/>
</dbReference>
<organism evidence="5 6">
    <name type="scientific">Fodinibius salsisoli</name>
    <dbReference type="NCBI Taxonomy" id="2820877"/>
    <lineage>
        <taxon>Bacteria</taxon>
        <taxon>Pseudomonadati</taxon>
        <taxon>Balneolota</taxon>
        <taxon>Balneolia</taxon>
        <taxon>Balneolales</taxon>
        <taxon>Balneolaceae</taxon>
        <taxon>Fodinibius</taxon>
    </lineage>
</organism>
<proteinExistence type="inferred from homology"/>
<dbReference type="InterPro" id="IPR050221">
    <property type="entry name" value="26S_Proteasome_ATPase"/>
</dbReference>
<dbReference type="InterPro" id="IPR003959">
    <property type="entry name" value="ATPase_AAA_core"/>
</dbReference>
<evidence type="ECO:0000256" key="1">
    <source>
        <dbReference type="ARBA" id="ARBA00006914"/>
    </source>
</evidence>